<dbReference type="InterPro" id="IPR019776">
    <property type="entry name" value="Flagellar_basal_body_rod_CS"/>
</dbReference>
<dbReference type="AlphaFoldDB" id="A0A0M3AUC8"/>
<organism evidence="12 13">
    <name type="scientific">Sphingobium chungbukense</name>
    <dbReference type="NCBI Taxonomy" id="56193"/>
    <lineage>
        <taxon>Bacteria</taxon>
        <taxon>Pseudomonadati</taxon>
        <taxon>Pseudomonadota</taxon>
        <taxon>Alphaproteobacteria</taxon>
        <taxon>Sphingomonadales</taxon>
        <taxon>Sphingomonadaceae</taxon>
        <taxon>Sphingobium</taxon>
    </lineage>
</organism>
<sequence length="262" mass="27407">MTNAALHVARTGLDAQNTKMRVIANNLANVNTTGFKRDRADFETLAYQQIVAAGANSDSQNKFATGLNLGSGVALQGTSKINEQGTLNQTGNTLDMAIEGSGYFQVQQPDGSIAYTRAGNFTTTAEGVVVTSDGLPLIPQITVPEGATSVTIGNDGTVSATLQGQTEPTQLGQIELASFMNPGGLTSVGGNLLKESAASGTPQVGVAGLDGRGVVRSGYLETSNVNVVEELVDMIETQRAYEVNSKMIKATDEMLQYVNQQL</sequence>
<dbReference type="EMBL" id="LBIC01000001">
    <property type="protein sequence ID" value="KKW93498.1"/>
    <property type="molecule type" value="Genomic_DNA"/>
</dbReference>
<dbReference type="GO" id="GO:0009426">
    <property type="term" value="C:bacterial-type flagellum basal body, distal rod"/>
    <property type="evidence" value="ECO:0007669"/>
    <property type="project" value="UniProtKB-UniRule"/>
</dbReference>
<feature type="domain" description="Flagellar basal-body/hook protein C-terminal" evidence="10">
    <location>
        <begin position="216"/>
        <end position="260"/>
    </location>
</feature>
<dbReference type="NCBIfam" id="TIGR02488">
    <property type="entry name" value="flgG_G_neg"/>
    <property type="match status" value="1"/>
</dbReference>
<dbReference type="Pfam" id="PF00460">
    <property type="entry name" value="Flg_bb_rod"/>
    <property type="match status" value="1"/>
</dbReference>
<evidence type="ECO:0000313" key="13">
    <source>
        <dbReference type="Proteomes" id="UP000033874"/>
    </source>
</evidence>
<dbReference type="Pfam" id="PF06429">
    <property type="entry name" value="Flg_bbr_C"/>
    <property type="match status" value="1"/>
</dbReference>
<evidence type="ECO:0000313" key="12">
    <source>
        <dbReference type="EMBL" id="KKW93498.1"/>
    </source>
</evidence>
<protein>
    <recommendedName>
        <fullName evidence="3 7">Flagellar basal-body rod protein FlgG</fullName>
    </recommendedName>
    <alternativeName>
        <fullName evidence="6 8">Distal rod protein</fullName>
    </alternativeName>
</protein>
<comment type="subunit">
    <text evidence="5 8">The basal body constitutes a major portion of the flagellar organelle and consists of four rings (L,P,S, and M) mounted on a central rod. The rod consists of about 26 subunits of FlgG in the distal portion, and FlgB, FlgC and FlgF are thought to build up the proximal portion of the rod with about 6 subunits each.</text>
</comment>
<dbReference type="NCBIfam" id="TIGR03506">
    <property type="entry name" value="FlgEFG_subfam"/>
    <property type="match status" value="2"/>
</dbReference>
<dbReference type="InterPro" id="IPR053967">
    <property type="entry name" value="LlgE_F_G-like_D1"/>
</dbReference>
<evidence type="ECO:0000256" key="5">
    <source>
        <dbReference type="ARBA" id="ARBA00025933"/>
    </source>
</evidence>
<evidence type="ECO:0000256" key="8">
    <source>
        <dbReference type="RuleBase" id="RU362116"/>
    </source>
</evidence>
<dbReference type="SUPFAM" id="SSF117143">
    <property type="entry name" value="Flagellar hook protein flgE"/>
    <property type="match status" value="1"/>
</dbReference>
<feature type="domain" description="Flagellar basal body rod protein N-terminal" evidence="9">
    <location>
        <begin position="6"/>
        <end position="36"/>
    </location>
</feature>
<dbReference type="Pfam" id="PF22692">
    <property type="entry name" value="LlgE_F_G_D1"/>
    <property type="match status" value="1"/>
</dbReference>
<dbReference type="InterPro" id="IPR012834">
    <property type="entry name" value="FlgG_G_neg"/>
</dbReference>
<dbReference type="InterPro" id="IPR020013">
    <property type="entry name" value="Flagellar_FlgE/F/G"/>
</dbReference>
<dbReference type="PATRIC" id="fig|56193.3.peg.423"/>
<dbReference type="PROSITE" id="PS00588">
    <property type="entry name" value="FLAGELLA_BB_ROD"/>
    <property type="match status" value="1"/>
</dbReference>
<keyword evidence="13" id="KW-1185">Reference proteome</keyword>
<dbReference type="PANTHER" id="PTHR30435:SF19">
    <property type="entry name" value="FLAGELLAR BASAL-BODY ROD PROTEIN FLGG"/>
    <property type="match status" value="1"/>
</dbReference>
<evidence type="ECO:0000259" key="9">
    <source>
        <dbReference type="Pfam" id="PF00460"/>
    </source>
</evidence>
<keyword evidence="12" id="KW-0282">Flagellum</keyword>
<evidence type="ECO:0000256" key="6">
    <source>
        <dbReference type="ARBA" id="ARBA00032912"/>
    </source>
</evidence>
<name>A0A0M3AUC8_9SPHN</name>
<gene>
    <name evidence="12" type="primary">flgG</name>
    <name evidence="12" type="ORF">YP76_02060</name>
</gene>
<keyword evidence="12" id="KW-0969">Cilium</keyword>
<keyword evidence="4 8" id="KW-0975">Bacterial flagellum</keyword>
<dbReference type="STRING" id="56193.YP76_02060"/>
<feature type="domain" description="Flagellar hook protein FlgE/F/G-like D1" evidence="11">
    <location>
        <begin position="97"/>
        <end position="160"/>
    </location>
</feature>
<comment type="subcellular location">
    <subcellularLocation>
        <location evidence="1 8">Bacterial flagellum basal body</location>
    </subcellularLocation>
</comment>
<dbReference type="InterPro" id="IPR010930">
    <property type="entry name" value="Flg_bb/hook_C_dom"/>
</dbReference>
<keyword evidence="12" id="KW-0966">Cell projection</keyword>
<dbReference type="GO" id="GO:0071978">
    <property type="term" value="P:bacterial-type flagellum-dependent swarming motility"/>
    <property type="evidence" value="ECO:0007669"/>
    <property type="project" value="TreeGrafter"/>
</dbReference>
<dbReference type="PANTHER" id="PTHR30435">
    <property type="entry name" value="FLAGELLAR PROTEIN"/>
    <property type="match status" value="1"/>
</dbReference>
<evidence type="ECO:0000259" key="11">
    <source>
        <dbReference type="Pfam" id="PF22692"/>
    </source>
</evidence>
<dbReference type="InterPro" id="IPR001444">
    <property type="entry name" value="Flag_bb_rod_N"/>
</dbReference>
<dbReference type="RefSeq" id="WP_046761942.1">
    <property type="nucleotide sequence ID" value="NZ_LBIC01000001.1"/>
</dbReference>
<evidence type="ECO:0000259" key="10">
    <source>
        <dbReference type="Pfam" id="PF06429"/>
    </source>
</evidence>
<evidence type="ECO:0000256" key="7">
    <source>
        <dbReference type="NCBIfam" id="TIGR02488"/>
    </source>
</evidence>
<comment type="similarity">
    <text evidence="2 8">Belongs to the flagella basal body rod proteins family.</text>
</comment>
<comment type="caution">
    <text evidence="12">The sequence shown here is derived from an EMBL/GenBank/DDBJ whole genome shotgun (WGS) entry which is preliminary data.</text>
</comment>
<evidence type="ECO:0000256" key="1">
    <source>
        <dbReference type="ARBA" id="ARBA00004117"/>
    </source>
</evidence>
<evidence type="ECO:0000256" key="2">
    <source>
        <dbReference type="ARBA" id="ARBA00009677"/>
    </source>
</evidence>
<dbReference type="InterPro" id="IPR037925">
    <property type="entry name" value="FlgE/F/G-like"/>
</dbReference>
<proteinExistence type="inferred from homology"/>
<accession>A0A0M3AUC8</accession>
<evidence type="ECO:0000256" key="3">
    <source>
        <dbReference type="ARBA" id="ARBA00017948"/>
    </source>
</evidence>
<reference evidence="12 13" key="1">
    <citation type="submission" date="2015-04" db="EMBL/GenBank/DDBJ databases">
        <title>Genome sequence of aromatic hydrocarbons-degrading Sphingobium chungbukense DJ77.</title>
        <authorList>
            <person name="Kim Y.-C."/>
            <person name="Chae J.-C."/>
        </authorList>
    </citation>
    <scope>NUCLEOTIDE SEQUENCE [LARGE SCALE GENOMIC DNA]</scope>
    <source>
        <strain evidence="12 13">DJ77</strain>
    </source>
</reference>
<evidence type="ECO:0000256" key="4">
    <source>
        <dbReference type="ARBA" id="ARBA00023143"/>
    </source>
</evidence>
<dbReference type="Proteomes" id="UP000033874">
    <property type="component" value="Unassembled WGS sequence"/>
</dbReference>